<dbReference type="NCBIfam" id="NF008058">
    <property type="entry name" value="PRK10792.1"/>
    <property type="match status" value="1"/>
</dbReference>
<dbReference type="STRING" id="1798540.A3B74_01080"/>
<feature type="binding site" evidence="12">
    <location>
        <position position="230"/>
    </location>
    <ligand>
        <name>NADP(+)</name>
        <dbReference type="ChEBI" id="CHEBI:58349"/>
    </ligand>
</feature>
<comment type="function">
    <text evidence="12">Catalyzes the oxidation of 5,10-methylenetetrahydrofolate to 5,10-methenyltetrahydrofolate and then the hydrolysis of 5,10-methenyltetrahydrofolate to 10-formyltetrahydrofolate.</text>
</comment>
<dbReference type="PANTHER" id="PTHR48099:SF5">
    <property type="entry name" value="C-1-TETRAHYDROFOLATE SYNTHASE, CYTOPLASMIC"/>
    <property type="match status" value="1"/>
</dbReference>
<protein>
    <recommendedName>
        <fullName evidence="12">Bifunctional protein FolD</fullName>
    </recommendedName>
    <domain>
        <recommendedName>
            <fullName evidence="12">Methylenetetrahydrofolate dehydrogenase</fullName>
            <ecNumber evidence="12">1.5.1.5</ecNumber>
        </recommendedName>
    </domain>
    <domain>
        <recommendedName>
            <fullName evidence="12">Methenyltetrahydrofolate cyclohydrolase</fullName>
            <ecNumber evidence="12">3.5.4.9</ecNumber>
        </recommendedName>
    </domain>
</protein>
<dbReference type="CDD" id="cd01080">
    <property type="entry name" value="NAD_bind_m-THF_DH_Cyclohyd"/>
    <property type="match status" value="1"/>
</dbReference>
<dbReference type="EMBL" id="MHKB01000009">
    <property type="protein sequence ID" value="OGY79416.1"/>
    <property type="molecule type" value="Genomic_DNA"/>
</dbReference>
<evidence type="ECO:0000256" key="5">
    <source>
        <dbReference type="ARBA" id="ARBA00022755"/>
    </source>
</evidence>
<dbReference type="Pfam" id="PF02882">
    <property type="entry name" value="THF_DHG_CYH_C"/>
    <property type="match status" value="1"/>
</dbReference>
<sequence length="287" mass="31368">METITKILNGSGIAQTIRARLKTQIARGPKKPGLAVILVGQDPASKIYVDFKTKASREVGMYLETYHFEENIKEKKLLKLIDKLNKNKKIHGILVQLPLPSHIEDLSVLQRVDPRKDVDGFHPENVGLLAMGYPRFISATPKGIMHLLDHTNIDLVGKEVVVIGASNIVGKPLVQLLLDEEATVTVCHEKTQNLKVHTEHADIIIVAAGVPKLLTADMVKKGVVVIDVGINKVDGAVVGDVDFEKVKERASYITPVPGGVGPMTVAMLLENTWEAMCAIEGYRPSVI</sequence>
<dbReference type="GO" id="GO:0006164">
    <property type="term" value="P:purine nucleotide biosynthetic process"/>
    <property type="evidence" value="ECO:0007669"/>
    <property type="project" value="UniProtKB-KW"/>
</dbReference>
<dbReference type="PROSITE" id="PS00767">
    <property type="entry name" value="THF_DHG_CYH_2"/>
    <property type="match status" value="1"/>
</dbReference>
<keyword evidence="6 12" id="KW-0378">Hydrolase</keyword>
<feature type="binding site" evidence="12">
    <location>
        <begin position="164"/>
        <end position="166"/>
    </location>
    <ligand>
        <name>NADP(+)</name>
        <dbReference type="ChEBI" id="CHEBI:58349"/>
    </ligand>
</feature>
<comment type="caution">
    <text evidence="12">Lacks conserved residue(s) required for the propagation of feature annotation.</text>
</comment>
<keyword evidence="3 12" id="KW-0554">One-carbon metabolism</keyword>
<comment type="pathway">
    <text evidence="1 12">One-carbon metabolism; tetrahydrofolate interconversion.</text>
</comment>
<comment type="catalytic activity">
    <reaction evidence="12">
        <text>(6R)-5,10-methenyltetrahydrofolate + H2O = (6R)-10-formyltetrahydrofolate + H(+)</text>
        <dbReference type="Rhea" id="RHEA:23700"/>
        <dbReference type="ChEBI" id="CHEBI:15377"/>
        <dbReference type="ChEBI" id="CHEBI:15378"/>
        <dbReference type="ChEBI" id="CHEBI:57455"/>
        <dbReference type="ChEBI" id="CHEBI:195366"/>
        <dbReference type="EC" id="3.5.4.9"/>
    </reaction>
</comment>
<dbReference type="PANTHER" id="PTHR48099">
    <property type="entry name" value="C-1-TETRAHYDROFOLATE SYNTHASE, CYTOPLASMIC-RELATED"/>
    <property type="match status" value="1"/>
</dbReference>
<dbReference type="InterPro" id="IPR020631">
    <property type="entry name" value="THF_DH/CycHdrlase_NAD-bd_dom"/>
</dbReference>
<evidence type="ECO:0000256" key="7">
    <source>
        <dbReference type="ARBA" id="ARBA00022857"/>
    </source>
</evidence>
<keyword evidence="8 12" id="KW-0560">Oxidoreductase</keyword>
<evidence type="ECO:0000256" key="6">
    <source>
        <dbReference type="ARBA" id="ARBA00022801"/>
    </source>
</evidence>
<dbReference type="SUPFAM" id="SSF53223">
    <property type="entry name" value="Aminoacid dehydrogenase-like, N-terminal domain"/>
    <property type="match status" value="1"/>
</dbReference>
<evidence type="ECO:0000256" key="1">
    <source>
        <dbReference type="ARBA" id="ARBA00004777"/>
    </source>
</evidence>
<dbReference type="AlphaFoldDB" id="A0A1G2ASD8"/>
<keyword evidence="4 12" id="KW-0028">Amino-acid biosynthesis</keyword>
<dbReference type="SUPFAM" id="SSF51735">
    <property type="entry name" value="NAD(P)-binding Rossmann-fold domains"/>
    <property type="match status" value="1"/>
</dbReference>
<dbReference type="Pfam" id="PF00763">
    <property type="entry name" value="THF_DHG_CYH"/>
    <property type="match status" value="1"/>
</dbReference>
<dbReference type="EC" id="3.5.4.9" evidence="12"/>
<reference evidence="15 16" key="1">
    <citation type="journal article" date="2016" name="Nat. Commun.">
        <title>Thousands of microbial genomes shed light on interconnected biogeochemical processes in an aquifer system.</title>
        <authorList>
            <person name="Anantharaman K."/>
            <person name="Brown C.T."/>
            <person name="Hug L.A."/>
            <person name="Sharon I."/>
            <person name="Castelle C.J."/>
            <person name="Probst A.J."/>
            <person name="Thomas B.C."/>
            <person name="Singh A."/>
            <person name="Wilkins M.J."/>
            <person name="Karaoz U."/>
            <person name="Brodie E.L."/>
            <person name="Williams K.H."/>
            <person name="Hubbard S.S."/>
            <person name="Banfield J.F."/>
        </authorList>
    </citation>
    <scope>NUCLEOTIDE SEQUENCE [LARGE SCALE GENOMIC DNA]</scope>
</reference>
<keyword evidence="11 12" id="KW-0511">Multifunctional enzyme</keyword>
<dbReference type="FunFam" id="3.40.50.10860:FF:000005">
    <property type="entry name" value="C-1-tetrahydrofolate synthase, cytoplasmic, putative"/>
    <property type="match status" value="1"/>
</dbReference>
<dbReference type="GO" id="GO:0035999">
    <property type="term" value="P:tetrahydrofolate interconversion"/>
    <property type="evidence" value="ECO:0007669"/>
    <property type="project" value="UniProtKB-UniRule"/>
</dbReference>
<keyword evidence="10 12" id="KW-0486">Methionine biosynthesis</keyword>
<dbReference type="PROSITE" id="PS00766">
    <property type="entry name" value="THF_DHG_CYH_1"/>
    <property type="match status" value="1"/>
</dbReference>
<keyword evidence="5 12" id="KW-0658">Purine biosynthesis</keyword>
<accession>A0A1G2ASD8</accession>
<keyword evidence="7 12" id="KW-0521">NADP</keyword>
<proteinExistence type="inferred from homology"/>
<dbReference type="InterPro" id="IPR036291">
    <property type="entry name" value="NAD(P)-bd_dom_sf"/>
</dbReference>
<evidence type="ECO:0000256" key="3">
    <source>
        <dbReference type="ARBA" id="ARBA00022563"/>
    </source>
</evidence>
<evidence type="ECO:0000256" key="10">
    <source>
        <dbReference type="ARBA" id="ARBA00023167"/>
    </source>
</evidence>
<evidence type="ECO:0000313" key="16">
    <source>
        <dbReference type="Proteomes" id="UP000177165"/>
    </source>
</evidence>
<comment type="similarity">
    <text evidence="12">Belongs to the tetrahydrofolate dehydrogenase/cyclohydrolase family.</text>
</comment>
<dbReference type="HAMAP" id="MF_01576">
    <property type="entry name" value="THF_DHG_CYH"/>
    <property type="match status" value="1"/>
</dbReference>
<dbReference type="Gene3D" id="3.40.50.720">
    <property type="entry name" value="NAD(P)-binding Rossmann-like Domain"/>
    <property type="match status" value="1"/>
</dbReference>
<organism evidence="15 16">
    <name type="scientific">Candidatus Kerfeldbacteria bacterium RIFCSPHIGHO2_02_FULL_42_14</name>
    <dbReference type="NCBI Taxonomy" id="1798540"/>
    <lineage>
        <taxon>Bacteria</taxon>
        <taxon>Candidatus Kerfeldiibacteriota</taxon>
    </lineage>
</organism>
<comment type="catalytic activity">
    <reaction evidence="12">
        <text>(6R)-5,10-methylene-5,6,7,8-tetrahydrofolate + NADP(+) = (6R)-5,10-methenyltetrahydrofolate + NADPH</text>
        <dbReference type="Rhea" id="RHEA:22812"/>
        <dbReference type="ChEBI" id="CHEBI:15636"/>
        <dbReference type="ChEBI" id="CHEBI:57455"/>
        <dbReference type="ChEBI" id="CHEBI:57783"/>
        <dbReference type="ChEBI" id="CHEBI:58349"/>
        <dbReference type="EC" id="1.5.1.5"/>
    </reaction>
</comment>
<dbReference type="PRINTS" id="PR00085">
    <property type="entry name" value="THFDHDRGNASE"/>
</dbReference>
<dbReference type="UniPathway" id="UPA00193"/>
<dbReference type="Proteomes" id="UP000177165">
    <property type="component" value="Unassembled WGS sequence"/>
</dbReference>
<dbReference type="EC" id="1.5.1.5" evidence="12"/>
<evidence type="ECO:0000259" key="13">
    <source>
        <dbReference type="Pfam" id="PF00763"/>
    </source>
</evidence>
<evidence type="ECO:0000256" key="2">
    <source>
        <dbReference type="ARBA" id="ARBA00011738"/>
    </source>
</evidence>
<dbReference type="InterPro" id="IPR000672">
    <property type="entry name" value="THF_DH/CycHdrlase"/>
</dbReference>
<evidence type="ECO:0000256" key="9">
    <source>
        <dbReference type="ARBA" id="ARBA00023102"/>
    </source>
</evidence>
<evidence type="ECO:0000256" key="4">
    <source>
        <dbReference type="ARBA" id="ARBA00022605"/>
    </source>
</evidence>
<keyword evidence="9 12" id="KW-0368">Histidine biosynthesis</keyword>
<dbReference type="GO" id="GO:0004488">
    <property type="term" value="F:methylenetetrahydrofolate dehydrogenase (NADP+) activity"/>
    <property type="evidence" value="ECO:0007669"/>
    <property type="project" value="UniProtKB-UniRule"/>
</dbReference>
<dbReference type="GO" id="GO:0004477">
    <property type="term" value="F:methenyltetrahydrofolate cyclohydrolase activity"/>
    <property type="evidence" value="ECO:0007669"/>
    <property type="project" value="UniProtKB-UniRule"/>
</dbReference>
<dbReference type="GO" id="GO:0009086">
    <property type="term" value="P:methionine biosynthetic process"/>
    <property type="evidence" value="ECO:0007669"/>
    <property type="project" value="UniProtKB-KW"/>
</dbReference>
<comment type="caution">
    <text evidence="15">The sequence shown here is derived from an EMBL/GenBank/DDBJ whole genome shotgun (WGS) entry which is preliminary data.</text>
</comment>
<dbReference type="Gene3D" id="3.40.50.10860">
    <property type="entry name" value="Leucine Dehydrogenase, chain A, domain 1"/>
    <property type="match status" value="1"/>
</dbReference>
<dbReference type="InterPro" id="IPR020630">
    <property type="entry name" value="THF_DH/CycHdrlase_cat_dom"/>
</dbReference>
<evidence type="ECO:0000256" key="12">
    <source>
        <dbReference type="HAMAP-Rule" id="MF_01576"/>
    </source>
</evidence>
<dbReference type="GO" id="GO:0000105">
    <property type="term" value="P:L-histidine biosynthetic process"/>
    <property type="evidence" value="ECO:0007669"/>
    <property type="project" value="UniProtKB-KW"/>
</dbReference>
<dbReference type="InterPro" id="IPR046346">
    <property type="entry name" value="Aminoacid_DH-like_N_sf"/>
</dbReference>
<dbReference type="FunFam" id="3.40.50.720:FF:000094">
    <property type="entry name" value="Bifunctional protein FolD"/>
    <property type="match status" value="1"/>
</dbReference>
<evidence type="ECO:0000256" key="11">
    <source>
        <dbReference type="ARBA" id="ARBA00023268"/>
    </source>
</evidence>
<name>A0A1G2ASD8_9BACT</name>
<gene>
    <name evidence="12" type="primary">folD</name>
    <name evidence="15" type="ORF">A3B74_01080</name>
</gene>
<comment type="subunit">
    <text evidence="2 12">Homodimer.</text>
</comment>
<dbReference type="InterPro" id="IPR020867">
    <property type="entry name" value="THF_DH/CycHdrlase_CS"/>
</dbReference>
<evidence type="ECO:0000256" key="8">
    <source>
        <dbReference type="ARBA" id="ARBA00023002"/>
    </source>
</evidence>
<evidence type="ECO:0000313" key="15">
    <source>
        <dbReference type="EMBL" id="OGY79416.1"/>
    </source>
</evidence>
<feature type="domain" description="Tetrahydrofolate dehydrogenase/cyclohydrolase catalytic" evidence="13">
    <location>
        <begin position="8"/>
        <end position="119"/>
    </location>
</feature>
<feature type="domain" description="Tetrahydrofolate dehydrogenase/cyclohydrolase NAD(P)-binding" evidence="14">
    <location>
        <begin position="138"/>
        <end position="277"/>
    </location>
</feature>
<evidence type="ECO:0000259" key="14">
    <source>
        <dbReference type="Pfam" id="PF02882"/>
    </source>
</evidence>
<dbReference type="GO" id="GO:0005829">
    <property type="term" value="C:cytosol"/>
    <property type="evidence" value="ECO:0007669"/>
    <property type="project" value="TreeGrafter"/>
</dbReference>